<accession>A0AA35XDD4</accession>
<evidence type="ECO:0000259" key="1">
    <source>
        <dbReference type="Pfam" id="PF01575"/>
    </source>
</evidence>
<dbReference type="PANTHER" id="PTHR43437">
    <property type="entry name" value="HYDROXYACYL-THIOESTER DEHYDRATASE TYPE 2, MITOCHONDRIAL-RELATED"/>
    <property type="match status" value="1"/>
</dbReference>
<dbReference type="InterPro" id="IPR050965">
    <property type="entry name" value="UPF0336/Enoyl-CoA_hydratase"/>
</dbReference>
<sequence>MSADFRRVIGDEEMRLFADLTGDTNPLHFDDDFAERSRFGGRIVHGMCTAALISTVIGTRLPGPGCIYLSQTLRFTAPVRPGDEIVARAVVDRLIPERRRVEFETTCSVGDQIVLAGRALAQSLPAGGRLSGGPVGLDGSHP</sequence>
<dbReference type="InterPro" id="IPR003965">
    <property type="entry name" value="Fatty_acid_synthase"/>
</dbReference>
<dbReference type="PANTHER" id="PTHR43437:SF3">
    <property type="entry name" value="HYDROXYACYL-THIOESTER DEHYDRATASE TYPE 2, MITOCHONDRIAL"/>
    <property type="match status" value="1"/>
</dbReference>
<dbReference type="GO" id="GO:0006633">
    <property type="term" value="P:fatty acid biosynthetic process"/>
    <property type="evidence" value="ECO:0007669"/>
    <property type="project" value="InterPro"/>
</dbReference>
<reference evidence="2" key="1">
    <citation type="submission" date="2023-03" db="EMBL/GenBank/DDBJ databases">
        <authorList>
            <person name="Steffen K."/>
            <person name="Cardenas P."/>
        </authorList>
    </citation>
    <scope>NUCLEOTIDE SEQUENCE</scope>
</reference>
<proteinExistence type="predicted"/>
<dbReference type="EMBL" id="CASHTH010003626">
    <property type="protein sequence ID" value="CAI8047305.1"/>
    <property type="molecule type" value="Genomic_DNA"/>
</dbReference>
<dbReference type="GO" id="GO:0005835">
    <property type="term" value="C:fatty acid synthase complex"/>
    <property type="evidence" value="ECO:0007669"/>
    <property type="project" value="InterPro"/>
</dbReference>
<name>A0AA35XDD4_GEOBA</name>
<dbReference type="GO" id="GO:0019171">
    <property type="term" value="F:(3R)-hydroxyacyl-[acyl-carrier-protein] dehydratase activity"/>
    <property type="evidence" value="ECO:0007669"/>
    <property type="project" value="TreeGrafter"/>
</dbReference>
<dbReference type="CDD" id="cd03449">
    <property type="entry name" value="R_hydratase"/>
    <property type="match status" value="1"/>
</dbReference>
<feature type="domain" description="MaoC-like" evidence="1">
    <location>
        <begin position="10"/>
        <end position="107"/>
    </location>
</feature>
<dbReference type="Gene3D" id="3.10.129.10">
    <property type="entry name" value="Hotdog Thioesterase"/>
    <property type="match status" value="1"/>
</dbReference>
<dbReference type="AlphaFoldDB" id="A0AA35XDD4"/>
<dbReference type="InterPro" id="IPR002539">
    <property type="entry name" value="MaoC-like_dom"/>
</dbReference>
<dbReference type="GO" id="GO:0018812">
    <property type="term" value="F:3-hydroxyacyl-CoA dehydratase activity"/>
    <property type="evidence" value="ECO:0007669"/>
    <property type="project" value="UniProtKB-ARBA"/>
</dbReference>
<dbReference type="PRINTS" id="PR01483">
    <property type="entry name" value="FASYNTHASE"/>
</dbReference>
<comment type="caution">
    <text evidence="2">The sequence shown here is derived from an EMBL/GenBank/DDBJ whole genome shotgun (WGS) entry which is preliminary data.</text>
</comment>
<organism evidence="2 3">
    <name type="scientific">Geodia barretti</name>
    <name type="common">Barrett's horny sponge</name>
    <dbReference type="NCBI Taxonomy" id="519541"/>
    <lineage>
        <taxon>Eukaryota</taxon>
        <taxon>Metazoa</taxon>
        <taxon>Porifera</taxon>
        <taxon>Demospongiae</taxon>
        <taxon>Heteroscleromorpha</taxon>
        <taxon>Tetractinellida</taxon>
        <taxon>Astrophorina</taxon>
        <taxon>Geodiidae</taxon>
        <taxon>Geodia</taxon>
    </lineage>
</organism>
<evidence type="ECO:0000313" key="3">
    <source>
        <dbReference type="Proteomes" id="UP001174909"/>
    </source>
</evidence>
<dbReference type="Pfam" id="PF01575">
    <property type="entry name" value="MaoC_dehydratas"/>
    <property type="match status" value="1"/>
</dbReference>
<keyword evidence="3" id="KW-1185">Reference proteome</keyword>
<gene>
    <name evidence="2" type="ORF">GBAR_LOCUS26137</name>
</gene>
<protein>
    <submittedName>
        <fullName evidence="2">3-hydroxybutyryl-CoA dehydratase</fullName>
    </submittedName>
</protein>
<dbReference type="InterPro" id="IPR029069">
    <property type="entry name" value="HotDog_dom_sf"/>
</dbReference>
<evidence type="ECO:0000313" key="2">
    <source>
        <dbReference type="EMBL" id="CAI8047305.1"/>
    </source>
</evidence>
<dbReference type="Proteomes" id="UP001174909">
    <property type="component" value="Unassembled WGS sequence"/>
</dbReference>
<dbReference type="SUPFAM" id="SSF54637">
    <property type="entry name" value="Thioesterase/thiol ester dehydrase-isomerase"/>
    <property type="match status" value="1"/>
</dbReference>
<dbReference type="GO" id="GO:0004312">
    <property type="term" value="F:fatty acid synthase activity"/>
    <property type="evidence" value="ECO:0007669"/>
    <property type="project" value="InterPro"/>
</dbReference>